<keyword evidence="3" id="KW-1185">Reference proteome</keyword>
<dbReference type="AlphaFoldDB" id="A0AAE0CFU8"/>
<dbReference type="Proteomes" id="UP001190700">
    <property type="component" value="Unassembled WGS sequence"/>
</dbReference>
<evidence type="ECO:0000313" key="3">
    <source>
        <dbReference type="Proteomes" id="UP001190700"/>
    </source>
</evidence>
<name>A0AAE0CFU8_9CHLO</name>
<keyword evidence="1" id="KW-0472">Membrane</keyword>
<feature type="transmembrane region" description="Helical" evidence="1">
    <location>
        <begin position="27"/>
        <end position="45"/>
    </location>
</feature>
<reference evidence="2 3" key="1">
    <citation type="journal article" date="2015" name="Genome Biol. Evol.">
        <title>Comparative Genomics of a Bacterivorous Green Alga Reveals Evolutionary Causalities and Consequences of Phago-Mixotrophic Mode of Nutrition.</title>
        <authorList>
            <person name="Burns J.A."/>
            <person name="Paasch A."/>
            <person name="Narechania A."/>
            <person name="Kim E."/>
        </authorList>
    </citation>
    <scope>NUCLEOTIDE SEQUENCE [LARGE SCALE GENOMIC DNA]</scope>
    <source>
        <strain evidence="2 3">PLY_AMNH</strain>
    </source>
</reference>
<evidence type="ECO:0000256" key="1">
    <source>
        <dbReference type="SAM" id="Phobius"/>
    </source>
</evidence>
<organism evidence="2 3">
    <name type="scientific">Cymbomonas tetramitiformis</name>
    <dbReference type="NCBI Taxonomy" id="36881"/>
    <lineage>
        <taxon>Eukaryota</taxon>
        <taxon>Viridiplantae</taxon>
        <taxon>Chlorophyta</taxon>
        <taxon>Pyramimonadophyceae</taxon>
        <taxon>Pyramimonadales</taxon>
        <taxon>Pyramimonadaceae</taxon>
        <taxon>Cymbomonas</taxon>
    </lineage>
</organism>
<proteinExistence type="predicted"/>
<feature type="non-terminal residue" evidence="2">
    <location>
        <position position="119"/>
    </location>
</feature>
<feature type="non-terminal residue" evidence="2">
    <location>
        <position position="1"/>
    </location>
</feature>
<gene>
    <name evidence="2" type="ORF">CYMTET_36534</name>
</gene>
<evidence type="ECO:0000313" key="2">
    <source>
        <dbReference type="EMBL" id="KAK3254246.1"/>
    </source>
</evidence>
<accession>A0AAE0CFU8</accession>
<protein>
    <submittedName>
        <fullName evidence="2">Uncharacterized protein</fullName>
    </submittedName>
</protein>
<comment type="caution">
    <text evidence="2">The sequence shown here is derived from an EMBL/GenBank/DDBJ whole genome shotgun (WGS) entry which is preliminary data.</text>
</comment>
<keyword evidence="1" id="KW-1133">Transmembrane helix</keyword>
<keyword evidence="1" id="KW-0812">Transmembrane</keyword>
<sequence length="119" mass="12976">ETAFRLVERPGACEYRMMAALGIGCRSWTTLAVSILALAVCFGPLRPAFYYVTHRPLSSKPTNVQANLLLTQRRQALKIARVNYTAMRIAAVSEKKPNRVACGEGGNDCGDRGQCVCAI</sequence>
<dbReference type="EMBL" id="LGRX02023859">
    <property type="protein sequence ID" value="KAK3254246.1"/>
    <property type="molecule type" value="Genomic_DNA"/>
</dbReference>